<gene>
    <name evidence="2" type="ORF">CBOVIS_LOCUS3298</name>
</gene>
<evidence type="ECO:0000256" key="1">
    <source>
        <dbReference type="SAM" id="MobiDB-lite"/>
    </source>
</evidence>
<dbReference type="AlphaFoldDB" id="A0A8S1EI03"/>
<dbReference type="Proteomes" id="UP000494206">
    <property type="component" value="Unassembled WGS sequence"/>
</dbReference>
<protein>
    <submittedName>
        <fullName evidence="2">Uncharacterized protein</fullName>
    </submittedName>
</protein>
<reference evidence="2 3" key="1">
    <citation type="submission" date="2020-04" db="EMBL/GenBank/DDBJ databases">
        <authorList>
            <person name="Laetsch R D."/>
            <person name="Stevens L."/>
            <person name="Kumar S."/>
            <person name="Blaxter L. M."/>
        </authorList>
    </citation>
    <scope>NUCLEOTIDE SEQUENCE [LARGE SCALE GENOMIC DNA]</scope>
</reference>
<sequence length="128" mass="13604">MGMGMRPGNQGPPPPDDTIKGSVGENGYIGNVGGYSNGWNNMGPEPMPGTNQNTMNGNWNGEGNNENNNDNKEIVGSVGVEEPTTRRPISGDNNNMNGYNGGYGMENNFGIEMNNNNWGPNPWGAALK</sequence>
<proteinExistence type="predicted"/>
<evidence type="ECO:0000313" key="3">
    <source>
        <dbReference type="Proteomes" id="UP000494206"/>
    </source>
</evidence>
<feature type="region of interest" description="Disordered" evidence="1">
    <location>
        <begin position="1"/>
        <end position="73"/>
    </location>
</feature>
<evidence type="ECO:0000313" key="2">
    <source>
        <dbReference type="EMBL" id="CAB3400334.1"/>
    </source>
</evidence>
<name>A0A8S1EI03_9PELO</name>
<accession>A0A8S1EI03</accession>
<comment type="caution">
    <text evidence="2">The sequence shown here is derived from an EMBL/GenBank/DDBJ whole genome shotgun (WGS) entry which is preliminary data.</text>
</comment>
<organism evidence="2 3">
    <name type="scientific">Caenorhabditis bovis</name>
    <dbReference type="NCBI Taxonomy" id="2654633"/>
    <lineage>
        <taxon>Eukaryota</taxon>
        <taxon>Metazoa</taxon>
        <taxon>Ecdysozoa</taxon>
        <taxon>Nematoda</taxon>
        <taxon>Chromadorea</taxon>
        <taxon>Rhabditida</taxon>
        <taxon>Rhabditina</taxon>
        <taxon>Rhabditomorpha</taxon>
        <taxon>Rhabditoidea</taxon>
        <taxon>Rhabditidae</taxon>
        <taxon>Peloderinae</taxon>
        <taxon>Caenorhabditis</taxon>
    </lineage>
</organism>
<keyword evidence="3" id="KW-1185">Reference proteome</keyword>
<dbReference type="EMBL" id="CADEPM010000002">
    <property type="protein sequence ID" value="CAB3400334.1"/>
    <property type="molecule type" value="Genomic_DNA"/>
</dbReference>
<feature type="compositionally biased region" description="Low complexity" evidence="1">
    <location>
        <begin position="53"/>
        <end position="68"/>
    </location>
</feature>